<accession>S9V0W8</accession>
<comment type="similarity">
    <text evidence="1">Belongs to the eukaryotic initiation factor 4E family.</text>
</comment>
<dbReference type="OrthoDB" id="590761at2759"/>
<organism evidence="3 4">
    <name type="scientific">Strigomonas culicis</name>
    <dbReference type="NCBI Taxonomy" id="28005"/>
    <lineage>
        <taxon>Eukaryota</taxon>
        <taxon>Discoba</taxon>
        <taxon>Euglenozoa</taxon>
        <taxon>Kinetoplastea</taxon>
        <taxon>Metakinetoplastina</taxon>
        <taxon>Trypanosomatida</taxon>
        <taxon>Trypanosomatidae</taxon>
        <taxon>Strigomonadinae</taxon>
        <taxon>Strigomonas</taxon>
    </lineage>
</organism>
<comment type="caution">
    <text evidence="3">The sequence shown here is derived from an EMBL/GenBank/DDBJ whole genome shotgun (WGS) entry which is preliminary data.</text>
</comment>
<feature type="region of interest" description="Disordered" evidence="2">
    <location>
        <begin position="1"/>
        <end position="111"/>
    </location>
</feature>
<dbReference type="GO" id="GO:0016281">
    <property type="term" value="C:eukaryotic translation initiation factor 4F complex"/>
    <property type="evidence" value="ECO:0007669"/>
    <property type="project" value="TreeGrafter"/>
</dbReference>
<protein>
    <submittedName>
        <fullName evidence="3">Eukaryotic translation initiation factor</fullName>
    </submittedName>
</protein>
<evidence type="ECO:0000313" key="3">
    <source>
        <dbReference type="EMBL" id="EPY36747.1"/>
    </source>
</evidence>
<gene>
    <name evidence="3" type="ORF">STCU_00427</name>
</gene>
<dbReference type="InterPro" id="IPR023398">
    <property type="entry name" value="TIF_eIF4e-like"/>
</dbReference>
<dbReference type="EMBL" id="ATMH01000427">
    <property type="protein sequence ID" value="EPY36747.1"/>
    <property type="molecule type" value="Genomic_DNA"/>
</dbReference>
<keyword evidence="1" id="KW-0694">RNA-binding</keyword>
<evidence type="ECO:0000256" key="1">
    <source>
        <dbReference type="RuleBase" id="RU004374"/>
    </source>
</evidence>
<keyword evidence="4" id="KW-1185">Reference proteome</keyword>
<dbReference type="Gene3D" id="3.30.760.10">
    <property type="entry name" value="RNA Cap, Translation Initiation Factor Eif4e"/>
    <property type="match status" value="1"/>
</dbReference>
<feature type="compositionally biased region" description="Low complexity" evidence="2">
    <location>
        <begin position="81"/>
        <end position="103"/>
    </location>
</feature>
<dbReference type="InterPro" id="IPR001040">
    <property type="entry name" value="TIF_eIF_4E"/>
</dbReference>
<dbReference type="SUPFAM" id="SSF55418">
    <property type="entry name" value="eIF4e-like"/>
    <property type="match status" value="1"/>
</dbReference>
<dbReference type="Pfam" id="PF01652">
    <property type="entry name" value="IF4E"/>
    <property type="match status" value="1"/>
</dbReference>
<reference evidence="3 4" key="1">
    <citation type="journal article" date="2013" name="PLoS ONE">
        <title>Predicting the Proteins of Angomonas deanei, Strigomonas culicis and Their Respective Endosymbionts Reveals New Aspects of the Trypanosomatidae Family.</title>
        <authorList>
            <person name="Motta M.C."/>
            <person name="Martins A.C."/>
            <person name="de Souza S.S."/>
            <person name="Catta-Preta C.M."/>
            <person name="Silva R."/>
            <person name="Klein C.C."/>
            <person name="de Almeida L.G."/>
            <person name="de Lima Cunha O."/>
            <person name="Ciapina L.P."/>
            <person name="Brocchi M."/>
            <person name="Colabardini A.C."/>
            <person name="de Araujo Lima B."/>
            <person name="Machado C.R."/>
            <person name="de Almeida Soares C.M."/>
            <person name="Probst C.M."/>
            <person name="de Menezes C.B."/>
            <person name="Thompson C.E."/>
            <person name="Bartholomeu D.C."/>
            <person name="Gradia D.F."/>
            <person name="Pavoni D.P."/>
            <person name="Grisard E.C."/>
            <person name="Fantinatti-Garboggini F."/>
            <person name="Marchini F.K."/>
            <person name="Rodrigues-Luiz G.F."/>
            <person name="Wagner G."/>
            <person name="Goldman G.H."/>
            <person name="Fietto J.L."/>
            <person name="Elias M.C."/>
            <person name="Goldman M.H."/>
            <person name="Sagot M.F."/>
            <person name="Pereira M."/>
            <person name="Stoco P.H."/>
            <person name="de Mendonca-Neto R.P."/>
            <person name="Teixeira S.M."/>
            <person name="Maciel T.E."/>
            <person name="de Oliveira Mendes T.A."/>
            <person name="Urmenyi T.P."/>
            <person name="de Souza W."/>
            <person name="Schenkman S."/>
            <person name="de Vasconcelos A.T."/>
        </authorList>
    </citation>
    <scope>NUCLEOTIDE SEQUENCE [LARGE SCALE GENOMIC DNA]</scope>
</reference>
<evidence type="ECO:0000256" key="2">
    <source>
        <dbReference type="SAM" id="MobiDB-lite"/>
    </source>
</evidence>
<sequence>MSMNPSAMAFVPHTKRSVKEPPQPPAPVASTKLNATAMPFVPGVSGGPGPAGFAAPPPGYAAPAQHSDPVDEAFGRASGYAPGEGAPAETDAAAASGTSASAERSIQPAQPVDWTKSKLPSLFGCHNTAAKATTSAIPLHAEWDLYADDHTSNNNSTGAVPSPSSNNFEPVLVASVATLESFWRLLRYVPPPSASPVPFTYSFFRHDIKPEWEHPRNKKGGTIAITIYDRDRPGLNDRQVLDDAYMALLLGCIGESFAECNSTVNGLMLKLRPNRPVVVQIWVAHSEGGKLKAFAHSLRETLEKVIGSKQLQRLEYYSHNQKQSGHGQNSLASRISSKPKSKPDLVF</sequence>
<feature type="region of interest" description="Disordered" evidence="2">
    <location>
        <begin position="320"/>
        <end position="347"/>
    </location>
</feature>
<dbReference type="PANTHER" id="PTHR11960">
    <property type="entry name" value="EUKARYOTIC TRANSLATION INITIATION FACTOR 4E RELATED"/>
    <property type="match status" value="1"/>
</dbReference>
<dbReference type="AlphaFoldDB" id="S9V0W8"/>
<dbReference type="PANTHER" id="PTHR11960:SF63">
    <property type="entry name" value="TRANSLATION INITIATION FACTOR 4E, PUTATIVE-RELATED"/>
    <property type="match status" value="1"/>
</dbReference>
<proteinExistence type="inferred from homology"/>
<name>S9V0W8_9TRYP</name>
<dbReference type="GO" id="GO:0003743">
    <property type="term" value="F:translation initiation factor activity"/>
    <property type="evidence" value="ECO:0007669"/>
    <property type="project" value="UniProtKB-KW"/>
</dbReference>
<dbReference type="Proteomes" id="UP000015354">
    <property type="component" value="Unassembled WGS sequence"/>
</dbReference>
<keyword evidence="1" id="KW-0648">Protein biosynthesis</keyword>
<keyword evidence="1 3" id="KW-0396">Initiation factor</keyword>
<feature type="compositionally biased region" description="Polar residues" evidence="2">
    <location>
        <begin position="320"/>
        <end position="338"/>
    </location>
</feature>
<evidence type="ECO:0000313" key="4">
    <source>
        <dbReference type="Proteomes" id="UP000015354"/>
    </source>
</evidence>
<dbReference type="GO" id="GO:0000340">
    <property type="term" value="F:RNA 7-methylguanosine cap binding"/>
    <property type="evidence" value="ECO:0007669"/>
    <property type="project" value="TreeGrafter"/>
</dbReference>